<evidence type="ECO:0000259" key="3">
    <source>
        <dbReference type="PROSITE" id="PS51677"/>
    </source>
</evidence>
<dbReference type="AlphaFoldDB" id="A0A179EPP0"/>
<keyword evidence="6" id="KW-1185">Reference proteome</keyword>
<dbReference type="Proteomes" id="UP000321361">
    <property type="component" value="Unassembled WGS sequence"/>
</dbReference>
<dbReference type="GO" id="GO:0016810">
    <property type="term" value="F:hydrolase activity, acting on carbon-nitrogen (but not peptide) bonds"/>
    <property type="evidence" value="ECO:0007669"/>
    <property type="project" value="InterPro"/>
</dbReference>
<dbReference type="EMBL" id="BJUG01000004">
    <property type="protein sequence ID" value="GEK36805.1"/>
    <property type="molecule type" value="Genomic_DNA"/>
</dbReference>
<dbReference type="Proteomes" id="UP000078516">
    <property type="component" value="Unassembled WGS sequence"/>
</dbReference>
<name>A0A179EPP0_ENTTH</name>
<feature type="domain" description="NodB homology" evidence="3">
    <location>
        <begin position="120"/>
        <end position="293"/>
    </location>
</feature>
<proteinExistence type="predicted"/>
<accession>A0A179EPP0</accession>
<evidence type="ECO:0000313" key="7">
    <source>
        <dbReference type="Proteomes" id="UP000321361"/>
    </source>
</evidence>
<dbReference type="GO" id="GO:0005975">
    <property type="term" value="P:carbohydrate metabolic process"/>
    <property type="evidence" value="ECO:0007669"/>
    <property type="project" value="InterPro"/>
</dbReference>
<dbReference type="KEGG" id="eth:CK496_04735"/>
<dbReference type="InterPro" id="IPR002509">
    <property type="entry name" value="NODB_dom"/>
</dbReference>
<reference evidence="5 6" key="1">
    <citation type="submission" date="2016-04" db="EMBL/GenBank/DDBJ databases">
        <title>Draft genome of an Enterococcus thailandicus strain isolated from bovine feces.</title>
        <authorList>
            <person name="Beukers A.G."/>
            <person name="Zaheer R."/>
            <person name="Goji N."/>
            <person name="Cook S.R."/>
            <person name="Amoako K."/>
            <person name="Chaves A.V."/>
            <person name="Ward M.P."/>
            <person name="Mcallister T.A."/>
        </authorList>
    </citation>
    <scope>NUCLEOTIDE SEQUENCE [LARGE SCALE GENOMIC DNA]</scope>
    <source>
        <strain evidence="5 6">F0711D 46</strain>
    </source>
</reference>
<gene>
    <name evidence="4" type="primary">icaB</name>
    <name evidence="5" type="ORF">A6E74_08770</name>
    <name evidence="4" type="ORF">ETH01_10920</name>
</gene>
<dbReference type="InterPro" id="IPR011330">
    <property type="entry name" value="Glyco_hydro/deAcase_b/a-brl"/>
</dbReference>
<dbReference type="SUPFAM" id="SSF88713">
    <property type="entry name" value="Glycoside hydrolase/deacetylase"/>
    <property type="match status" value="1"/>
</dbReference>
<dbReference type="PROSITE" id="PS51677">
    <property type="entry name" value="NODB"/>
    <property type="match status" value="1"/>
</dbReference>
<dbReference type="Gene3D" id="3.20.20.370">
    <property type="entry name" value="Glycoside hydrolase/deacetylase"/>
    <property type="match status" value="1"/>
</dbReference>
<dbReference type="EMBL" id="LWMN01000014">
    <property type="protein sequence ID" value="OAQ55206.1"/>
    <property type="molecule type" value="Genomic_DNA"/>
</dbReference>
<evidence type="ECO:0000313" key="4">
    <source>
        <dbReference type="EMBL" id="GEK36805.1"/>
    </source>
</evidence>
<evidence type="ECO:0000256" key="1">
    <source>
        <dbReference type="ARBA" id="ARBA00004613"/>
    </source>
</evidence>
<dbReference type="PANTHER" id="PTHR34216:SF3">
    <property type="entry name" value="POLY-BETA-1,6-N-ACETYL-D-GLUCOSAMINE N-DEACETYLASE"/>
    <property type="match status" value="1"/>
</dbReference>
<keyword evidence="2" id="KW-0732">Signal</keyword>
<dbReference type="Pfam" id="PF01522">
    <property type="entry name" value="Polysacc_deac_1"/>
    <property type="match status" value="1"/>
</dbReference>
<dbReference type="RefSeq" id="WP_067484154.1">
    <property type="nucleotide sequence ID" value="NZ_BJUG01000004.1"/>
</dbReference>
<organism evidence="5 6">
    <name type="scientific">Enterococcus thailandicus</name>
    <dbReference type="NCBI Taxonomy" id="417368"/>
    <lineage>
        <taxon>Bacteria</taxon>
        <taxon>Bacillati</taxon>
        <taxon>Bacillota</taxon>
        <taxon>Bacilli</taxon>
        <taxon>Lactobacillales</taxon>
        <taxon>Enterococcaceae</taxon>
        <taxon>Enterococcus</taxon>
    </lineage>
</organism>
<dbReference type="OrthoDB" id="9778320at2"/>
<dbReference type="GeneID" id="77486940"/>
<evidence type="ECO:0000256" key="2">
    <source>
        <dbReference type="ARBA" id="ARBA00022729"/>
    </source>
</evidence>
<evidence type="ECO:0000313" key="5">
    <source>
        <dbReference type="EMBL" id="OAQ55206.1"/>
    </source>
</evidence>
<comment type="caution">
    <text evidence="5">The sequence shown here is derived from an EMBL/GenBank/DDBJ whole genome shotgun (WGS) entry which is preliminary data.</text>
</comment>
<dbReference type="InterPro" id="IPR051398">
    <property type="entry name" value="Polysacch_Deacetylase"/>
</dbReference>
<reference evidence="4 7" key="2">
    <citation type="submission" date="2019-07" db="EMBL/GenBank/DDBJ databases">
        <title>Whole genome shotgun sequence of Enterococcus thailandicus NBRC 101867.</title>
        <authorList>
            <person name="Hosoyama A."/>
            <person name="Uohara A."/>
            <person name="Ohji S."/>
            <person name="Ichikawa N."/>
        </authorList>
    </citation>
    <scope>NUCLEOTIDE SEQUENCE [LARGE SCALE GENOMIC DNA]</scope>
    <source>
        <strain evidence="4 7">NBRC 101867</strain>
    </source>
</reference>
<dbReference type="GO" id="GO:0005576">
    <property type="term" value="C:extracellular region"/>
    <property type="evidence" value="ECO:0007669"/>
    <property type="project" value="UniProtKB-SubCell"/>
</dbReference>
<dbReference type="PANTHER" id="PTHR34216">
    <property type="match status" value="1"/>
</dbReference>
<comment type="subcellular location">
    <subcellularLocation>
        <location evidence="1">Secreted</location>
    </subcellularLocation>
</comment>
<protein>
    <submittedName>
        <fullName evidence="4 5">Adhesion protein</fullName>
    </submittedName>
</protein>
<sequence length="293" mass="33251">MKRVNRLLTSLLSFCLIGVVSFLLFSQTKQLVESEVSTGFSYAPLSDEDGVIVLCYHRVLADNFVVEAVSKMSKNTQLHQFNVPLSDFTQQMQDLKERKVPVLTMDQLLEKRAKKELTGRNVVITFDDIDVTLPNNAFPVLEKEKFPFTAFVITGETGNNLSGSQMASWSQIKKLAASPLATFGVHTNDLHYQEKGKPVLSTNLPKKTMIDDYKKSQEIFKQELGYQADYFAYPYGAKNKRLTDYMSQNQIKGIFSLETGVVTNETLTTDMPRLIVTKENWPTLLHWLDNDTN</sequence>
<evidence type="ECO:0000313" key="6">
    <source>
        <dbReference type="Proteomes" id="UP000078516"/>
    </source>
</evidence>